<dbReference type="PROSITE" id="PS51782">
    <property type="entry name" value="LYSM"/>
    <property type="match status" value="1"/>
</dbReference>
<dbReference type="PANTHER" id="PTHR33734:SF26">
    <property type="entry name" value="LYSM DOMAIN-CONTAINING PROTEIN"/>
    <property type="match status" value="1"/>
</dbReference>
<evidence type="ECO:0000259" key="2">
    <source>
        <dbReference type="PROSITE" id="PS51782"/>
    </source>
</evidence>
<dbReference type="SUPFAM" id="SSF54106">
    <property type="entry name" value="LysM domain"/>
    <property type="match status" value="1"/>
</dbReference>
<evidence type="ECO:0000256" key="1">
    <source>
        <dbReference type="SAM" id="MobiDB-lite"/>
    </source>
</evidence>
<dbReference type="CDD" id="cd00118">
    <property type="entry name" value="LysM"/>
    <property type="match status" value="1"/>
</dbReference>
<dbReference type="InterPro" id="IPR018392">
    <property type="entry name" value="LysM"/>
</dbReference>
<dbReference type="EMBL" id="CM017873">
    <property type="protein sequence ID" value="KAG1330226.1"/>
    <property type="molecule type" value="Genomic_DNA"/>
</dbReference>
<dbReference type="SMART" id="SM00257">
    <property type="entry name" value="LysM"/>
    <property type="match status" value="1"/>
</dbReference>
<reference evidence="3" key="2">
    <citation type="submission" date="2019-07" db="EMBL/GenBank/DDBJ databases">
        <authorList>
            <person name="Yang Y."/>
            <person name="Bocs S."/>
            <person name="Baudouin L."/>
        </authorList>
    </citation>
    <scope>NUCLEOTIDE SEQUENCE</scope>
    <source>
        <tissue evidence="3">Spear leaf of Hainan Tall coconut</tissue>
    </source>
</reference>
<dbReference type="PANTHER" id="PTHR33734">
    <property type="entry name" value="LYSM DOMAIN-CONTAINING GPI-ANCHORED PROTEIN 2"/>
    <property type="match status" value="1"/>
</dbReference>
<feature type="region of interest" description="Disordered" evidence="1">
    <location>
        <begin position="48"/>
        <end position="84"/>
    </location>
</feature>
<dbReference type="AlphaFoldDB" id="A0A8K0HXR1"/>
<evidence type="ECO:0000313" key="4">
    <source>
        <dbReference type="Proteomes" id="UP000797356"/>
    </source>
</evidence>
<protein>
    <submittedName>
        <fullName evidence="3">Peptidoglycan-binding lysin domain</fullName>
    </submittedName>
</protein>
<dbReference type="InterPro" id="IPR036779">
    <property type="entry name" value="LysM_dom_sf"/>
</dbReference>
<dbReference type="Pfam" id="PF01476">
    <property type="entry name" value="LysM"/>
    <property type="match status" value="1"/>
</dbReference>
<dbReference type="OrthoDB" id="2107166at2759"/>
<reference evidence="3" key="1">
    <citation type="journal article" date="2017" name="Gigascience">
        <title>The genome draft of coconut (Cocos nucifera).</title>
        <authorList>
            <person name="Xiao Y."/>
            <person name="Xu P."/>
            <person name="Fan H."/>
            <person name="Baudouin L."/>
            <person name="Xia W."/>
            <person name="Bocs S."/>
            <person name="Xu J."/>
            <person name="Li Q."/>
            <person name="Guo A."/>
            <person name="Zhou L."/>
            <person name="Li J."/>
            <person name="Wu Y."/>
            <person name="Ma Z."/>
            <person name="Armero A."/>
            <person name="Issali A.E."/>
            <person name="Liu N."/>
            <person name="Peng M."/>
            <person name="Yang Y."/>
        </authorList>
    </citation>
    <scope>NUCLEOTIDE SEQUENCE</scope>
    <source>
        <tissue evidence="3">Spear leaf of Hainan Tall coconut</tissue>
    </source>
</reference>
<name>A0A8K0HXR1_COCNU</name>
<organism evidence="3 4">
    <name type="scientific">Cocos nucifera</name>
    <name type="common">Coconut palm</name>
    <dbReference type="NCBI Taxonomy" id="13894"/>
    <lineage>
        <taxon>Eukaryota</taxon>
        <taxon>Viridiplantae</taxon>
        <taxon>Streptophyta</taxon>
        <taxon>Embryophyta</taxon>
        <taxon>Tracheophyta</taxon>
        <taxon>Spermatophyta</taxon>
        <taxon>Magnoliopsida</taxon>
        <taxon>Liliopsida</taxon>
        <taxon>Arecaceae</taxon>
        <taxon>Arecoideae</taxon>
        <taxon>Cocoseae</taxon>
        <taxon>Attaleinae</taxon>
        <taxon>Cocos</taxon>
    </lineage>
</organism>
<dbReference type="Gene3D" id="3.10.350.10">
    <property type="entry name" value="LysM domain"/>
    <property type="match status" value="1"/>
</dbReference>
<sequence length="129" mass="13718">MPPPPLPSSGSDSGGEGREKKSAAQMTSWFAVFFGNAMGIMKALDPKFFQPRKPKPSPPSISPTFSMKPADEKESTLGSGQSSARTVEIIEGDTLWGLSRKYGVSIEAIKEANGITGDTIYAGKKLIIP</sequence>
<evidence type="ECO:0000313" key="3">
    <source>
        <dbReference type="EMBL" id="KAG1330226.1"/>
    </source>
</evidence>
<feature type="domain" description="LysM" evidence="2">
    <location>
        <begin position="85"/>
        <end position="128"/>
    </location>
</feature>
<comment type="caution">
    <text evidence="3">The sequence shown here is derived from an EMBL/GenBank/DDBJ whole genome shotgun (WGS) entry which is preliminary data.</text>
</comment>
<accession>A0A8K0HXR1</accession>
<dbReference type="Proteomes" id="UP000797356">
    <property type="component" value="Chromosome 2"/>
</dbReference>
<keyword evidence="4" id="KW-1185">Reference proteome</keyword>
<proteinExistence type="predicted"/>
<gene>
    <name evidence="3" type="ORF">COCNU_02G001940</name>
</gene>
<feature type="region of interest" description="Disordered" evidence="1">
    <location>
        <begin position="1"/>
        <end position="22"/>
    </location>
</feature>